<accession>A0A6A6FYZ9</accession>
<dbReference type="Proteomes" id="UP000799538">
    <property type="component" value="Unassembled WGS sequence"/>
</dbReference>
<sequence length="877" mass="98065">MDFAKLSATTLFATQSWQAWCFLTSSLLILMLLASCLPHSLWTIEKRLYDLRLHLKILSAVLVARANLGRDIAETTCREDEQAYLQVMELDICRLTLDLDNLMQGHRLLGLLYKWHSAVLVQRELKEFYDKMLDIPIQNYLQSLETPSEAIASLLKDVLWTVSGLQEQLYHTGGLAEASQRPLSMLNGLTGLNNPASYSACLIPEPHQPARPKICDGKREARVGTRQVGVPAQPGFRLHKAIIANTSLVLKAAKPDHLERCADAAFRRLKLLKISAKTPSTSSNVTMRSTLVTTTQYVCSLETLFSTVDDPATMTALLEPIIASFQNLGRMLQPKEILRLSPANVDIIRHADSNILTARLPSTTAGWASRKRQHLRHYSLNLALDREHRARWRVGMIVLEVILCACRGFEALQTAREQFSFSRHGQLGQLTDALRRMDIIHHYLHHIGRLPDDVGPALLRFMGTASVGLQIDDILGVIRKSQMCVYLRYQRTWTVTRSSNITSSSPEKALYWLLTSIGSHGCILLLQQLWPKGHDLWRVDWMASHHSYSTNMDAALADKFFSRCILLSEILQPGHQLSIAIRSSRMLPTISVLTNASTTSIPLEPIARGPAANPLRVSTHGNLHGATSEHNNSASRIPTENNTYRQGPGLETGPLHPISTRSRTSQLYWCVPKGWAVSKLSFYSVIQLRDLDDAGLLRRLREDYNNMNGFFARWLSRKDWSGVEFIRFKVIDPDSRQICREKVALTCDDCKLPCQNYEYLVQEDDDGRSYCQCAAAEIWAGLNGELNRSGCDSLLDLLPGHLSTSALVENGKAWGPHAVEGVNTRYSCVRLAVMIAIAVVISLGFARYGLQLVMAVLGVLAALLAASFAWFQPSSTR</sequence>
<keyword evidence="1" id="KW-0472">Membrane</keyword>
<keyword evidence="1" id="KW-1133">Transmembrane helix</keyword>
<reference evidence="3" key="1">
    <citation type="journal article" date="2020" name="Stud. Mycol.">
        <title>101 Dothideomycetes genomes: A test case for predicting lifestyles and emergence of pathogens.</title>
        <authorList>
            <person name="Haridas S."/>
            <person name="Albert R."/>
            <person name="Binder M."/>
            <person name="Bloem J."/>
            <person name="LaButti K."/>
            <person name="Salamov A."/>
            <person name="Andreopoulos B."/>
            <person name="Baker S."/>
            <person name="Barry K."/>
            <person name="Bills G."/>
            <person name="Bluhm B."/>
            <person name="Cannon C."/>
            <person name="Castanera R."/>
            <person name="Culley D."/>
            <person name="Daum C."/>
            <person name="Ezra D."/>
            <person name="Gonzalez J."/>
            <person name="Henrissat B."/>
            <person name="Kuo A."/>
            <person name="Liang C."/>
            <person name="Lipzen A."/>
            <person name="Lutzoni F."/>
            <person name="Magnuson J."/>
            <person name="Mondo S."/>
            <person name="Nolan M."/>
            <person name="Ohm R."/>
            <person name="Pangilinan J."/>
            <person name="Park H.-J."/>
            <person name="Ramirez L."/>
            <person name="Alfaro M."/>
            <person name="Sun H."/>
            <person name="Tritt A."/>
            <person name="Yoshinaga Y."/>
            <person name="Zwiers L.-H."/>
            <person name="Turgeon B."/>
            <person name="Goodwin S."/>
            <person name="Spatafora J."/>
            <person name="Crous P."/>
            <person name="Grigoriev I."/>
        </authorList>
    </citation>
    <scope>NUCLEOTIDE SEQUENCE [LARGE SCALE GENOMIC DNA]</scope>
    <source>
        <strain evidence="3">CECT 20119</strain>
    </source>
</reference>
<feature type="transmembrane region" description="Helical" evidence="1">
    <location>
        <begin position="17"/>
        <end position="37"/>
    </location>
</feature>
<name>A0A6A6FYZ9_9PEZI</name>
<evidence type="ECO:0000313" key="2">
    <source>
        <dbReference type="EMBL" id="KAF2218726.1"/>
    </source>
</evidence>
<keyword evidence="1" id="KW-0812">Transmembrane</keyword>
<dbReference type="EMBL" id="ML992530">
    <property type="protein sequence ID" value="KAF2218726.1"/>
    <property type="molecule type" value="Genomic_DNA"/>
</dbReference>
<protein>
    <submittedName>
        <fullName evidence="2">Uncharacterized protein</fullName>
    </submittedName>
</protein>
<evidence type="ECO:0000313" key="3">
    <source>
        <dbReference type="Proteomes" id="UP000799538"/>
    </source>
</evidence>
<gene>
    <name evidence="2" type="ORF">BDZ85DRAFT_77410</name>
</gene>
<dbReference type="OrthoDB" id="10669417at2759"/>
<feature type="transmembrane region" description="Helical" evidence="1">
    <location>
        <begin position="828"/>
        <end position="846"/>
    </location>
</feature>
<organism evidence="2 3">
    <name type="scientific">Elsinoe ampelina</name>
    <dbReference type="NCBI Taxonomy" id="302913"/>
    <lineage>
        <taxon>Eukaryota</taxon>
        <taxon>Fungi</taxon>
        <taxon>Dikarya</taxon>
        <taxon>Ascomycota</taxon>
        <taxon>Pezizomycotina</taxon>
        <taxon>Dothideomycetes</taxon>
        <taxon>Dothideomycetidae</taxon>
        <taxon>Myriangiales</taxon>
        <taxon>Elsinoaceae</taxon>
        <taxon>Elsinoe</taxon>
    </lineage>
</organism>
<proteinExistence type="predicted"/>
<dbReference type="AlphaFoldDB" id="A0A6A6FYZ9"/>
<feature type="transmembrane region" description="Helical" evidence="1">
    <location>
        <begin position="852"/>
        <end position="871"/>
    </location>
</feature>
<keyword evidence="3" id="KW-1185">Reference proteome</keyword>
<evidence type="ECO:0000256" key="1">
    <source>
        <dbReference type="SAM" id="Phobius"/>
    </source>
</evidence>